<dbReference type="Proteomes" id="UP000323537">
    <property type="component" value="Unassembled WGS sequence"/>
</dbReference>
<dbReference type="PANTHER" id="PTHR16228">
    <property type="entry name" value="DIVALENT CATION TRANSPORTER SOLUTE CARRIER FAMILY 41"/>
    <property type="match status" value="1"/>
</dbReference>
<comment type="subcellular location">
    <subcellularLocation>
        <location evidence="1">Membrane</location>
        <topology evidence="1">Multi-pass membrane protein</topology>
    </subcellularLocation>
</comment>
<dbReference type="GO" id="GO:0008324">
    <property type="term" value="F:monoatomic cation transmembrane transporter activity"/>
    <property type="evidence" value="ECO:0007669"/>
    <property type="project" value="InterPro"/>
</dbReference>
<feature type="transmembrane region" description="Helical" evidence="10">
    <location>
        <begin position="143"/>
        <end position="169"/>
    </location>
</feature>
<feature type="region of interest" description="Disordered" evidence="9">
    <location>
        <begin position="1"/>
        <end position="24"/>
    </location>
</feature>
<evidence type="ECO:0000256" key="5">
    <source>
        <dbReference type="ARBA" id="ARBA00022842"/>
    </source>
</evidence>
<name>A0A1I3CWI1_9EURY</name>
<dbReference type="SUPFAM" id="SSF161093">
    <property type="entry name" value="MgtE membrane domain-like"/>
    <property type="match status" value="1"/>
</dbReference>
<evidence type="ECO:0000313" key="13">
    <source>
        <dbReference type="Proteomes" id="UP000323537"/>
    </source>
</evidence>
<dbReference type="GO" id="GO:0016020">
    <property type="term" value="C:membrane"/>
    <property type="evidence" value="ECO:0007669"/>
    <property type="project" value="UniProtKB-SubCell"/>
</dbReference>
<feature type="transmembrane region" description="Helical" evidence="10">
    <location>
        <begin position="181"/>
        <end position="206"/>
    </location>
</feature>
<keyword evidence="4 10" id="KW-0812">Transmembrane</keyword>
<gene>
    <name evidence="12" type="ORF">SAMN04488066_1326</name>
</gene>
<dbReference type="AlphaFoldDB" id="A0A1I3CWI1"/>
<dbReference type="Pfam" id="PF01769">
    <property type="entry name" value="MgtE"/>
    <property type="match status" value="1"/>
</dbReference>
<keyword evidence="3" id="KW-0813">Transport</keyword>
<dbReference type="Gene3D" id="1.10.357.20">
    <property type="entry name" value="SLC41 divalent cation transporters, integral membrane domain"/>
    <property type="match status" value="1"/>
</dbReference>
<dbReference type="InterPro" id="IPR045349">
    <property type="entry name" value="SLC41A1-3"/>
</dbReference>
<comment type="similarity">
    <text evidence="2">Belongs to the SLC41A transporter family.</text>
</comment>
<keyword evidence="5" id="KW-0460">Magnesium</keyword>
<feature type="domain" description="SLC41A/MgtE integral membrane" evidence="11">
    <location>
        <begin position="108"/>
        <end position="237"/>
    </location>
</feature>
<evidence type="ECO:0000256" key="7">
    <source>
        <dbReference type="ARBA" id="ARBA00023065"/>
    </source>
</evidence>
<dbReference type="PANTHER" id="PTHR16228:SF7">
    <property type="entry name" value="SLC41A_MGTE INTEGRAL MEMBRANE DOMAIN-CONTAINING PROTEIN"/>
    <property type="match status" value="1"/>
</dbReference>
<evidence type="ECO:0000256" key="6">
    <source>
        <dbReference type="ARBA" id="ARBA00022989"/>
    </source>
</evidence>
<evidence type="ECO:0000256" key="4">
    <source>
        <dbReference type="ARBA" id="ARBA00022692"/>
    </source>
</evidence>
<reference evidence="12 13" key="1">
    <citation type="submission" date="2016-10" db="EMBL/GenBank/DDBJ databases">
        <authorList>
            <person name="Varghese N."/>
            <person name="Submissions S."/>
        </authorList>
    </citation>
    <scope>NUCLEOTIDE SEQUENCE [LARGE SCALE GENOMIC DNA]</scope>
    <source>
        <strain evidence="12 13">CGMCC 1.6377</strain>
    </source>
</reference>
<evidence type="ECO:0000256" key="2">
    <source>
        <dbReference type="ARBA" id="ARBA00009749"/>
    </source>
</evidence>
<feature type="transmembrane region" description="Helical" evidence="10">
    <location>
        <begin position="72"/>
        <end position="90"/>
    </location>
</feature>
<feature type="transmembrane region" description="Helical" evidence="10">
    <location>
        <begin position="102"/>
        <end position="122"/>
    </location>
</feature>
<keyword evidence="8 10" id="KW-0472">Membrane</keyword>
<evidence type="ECO:0000256" key="3">
    <source>
        <dbReference type="ARBA" id="ARBA00022448"/>
    </source>
</evidence>
<dbReference type="EMBL" id="FOPZ01000032">
    <property type="protein sequence ID" value="SFH78639.1"/>
    <property type="molecule type" value="Genomic_DNA"/>
</dbReference>
<keyword evidence="6 10" id="KW-1133">Transmembrane helix</keyword>
<evidence type="ECO:0000256" key="8">
    <source>
        <dbReference type="ARBA" id="ARBA00023136"/>
    </source>
</evidence>
<evidence type="ECO:0000256" key="10">
    <source>
        <dbReference type="SAM" id="Phobius"/>
    </source>
</evidence>
<dbReference type="InterPro" id="IPR036739">
    <property type="entry name" value="SLC41_membr_dom_sf"/>
</dbReference>
<feature type="compositionally biased region" description="Low complexity" evidence="9">
    <location>
        <begin position="7"/>
        <end position="16"/>
    </location>
</feature>
<organism evidence="12 13">
    <name type="scientific">Halorubrum aquaticum</name>
    <dbReference type="NCBI Taxonomy" id="387340"/>
    <lineage>
        <taxon>Archaea</taxon>
        <taxon>Methanobacteriati</taxon>
        <taxon>Methanobacteriota</taxon>
        <taxon>Stenosarchaea group</taxon>
        <taxon>Halobacteria</taxon>
        <taxon>Halobacteriales</taxon>
        <taxon>Haloferacaceae</taxon>
        <taxon>Halorubrum</taxon>
    </lineage>
</organism>
<evidence type="ECO:0000256" key="1">
    <source>
        <dbReference type="ARBA" id="ARBA00004141"/>
    </source>
</evidence>
<keyword evidence="7" id="KW-0406">Ion transport</keyword>
<protein>
    <submittedName>
        <fullName evidence="12">MgtE-like transporter</fullName>
    </submittedName>
</protein>
<evidence type="ECO:0000313" key="12">
    <source>
        <dbReference type="EMBL" id="SFH78639.1"/>
    </source>
</evidence>
<accession>A0A1I3CWI1</accession>
<dbReference type="InterPro" id="IPR006667">
    <property type="entry name" value="SLC41_membr_dom"/>
</dbReference>
<evidence type="ECO:0000256" key="9">
    <source>
        <dbReference type="SAM" id="MobiDB-lite"/>
    </source>
</evidence>
<keyword evidence="13" id="KW-1185">Reference proteome</keyword>
<proteinExistence type="inferred from homology"/>
<sequence length="242" mass="24537">MTDPLADDSPAAAGAEADVDVDADTAAGAEADVDAAVDASEAASVGTTPVEAASVETTPVDEWSIRRIVRTMIPLLAGLSVLQLVSGTVLESFEATLLRYPALLVLLPVQIGTAGNLASIMCSRLTTQLYLGTYEPRLSNPDVRANVVAVFGLAGTVFGLVGVAAWAIGVALGGTLALARVLLIALVSGMLLAVLVVTASVVAVEVSYRVGLNPDDTTIPVVTNVCDIAGVLILFAVVAAVV</sequence>
<evidence type="ECO:0000259" key="11">
    <source>
        <dbReference type="Pfam" id="PF01769"/>
    </source>
</evidence>
<feature type="transmembrane region" description="Helical" evidence="10">
    <location>
        <begin position="218"/>
        <end position="241"/>
    </location>
</feature>